<dbReference type="GO" id="GO:0016740">
    <property type="term" value="F:transferase activity"/>
    <property type="evidence" value="ECO:0007669"/>
    <property type="project" value="UniProtKB-KW"/>
</dbReference>
<keyword evidence="2" id="KW-0808">Transferase</keyword>
<sequence length="241" mass="27972">MIIQVIQHDPLLPLGYIQDWANENDYEVKTAKIYEGEPLPVDETFDLLVVLGGRQTAYEIDNYPFVAEEAEWLRKLVDENQSILAICLGAQILSTALGGEVRRMAHMEIGWHTIYEVEEARQHPLLKGLPEEIRLFQHHQDFFSIPERAEKVYYNQNCNNQGFVVNDNILAVQFHPEITPVGIEEFLAKDQIYEPDEEVLVQTEKQIINDEKFEDGREYLYSLMENYKAVIKQPVPEAHEV</sequence>
<dbReference type="PANTHER" id="PTHR42695">
    <property type="entry name" value="GLUTAMINE AMIDOTRANSFERASE YLR126C-RELATED"/>
    <property type="match status" value="1"/>
</dbReference>
<accession>A0A285UJI0</accession>
<dbReference type="Pfam" id="PF00117">
    <property type="entry name" value="GATase"/>
    <property type="match status" value="1"/>
</dbReference>
<reference evidence="3" key="1">
    <citation type="submission" date="2017-08" db="EMBL/GenBank/DDBJ databases">
        <authorList>
            <person name="Varghese N."/>
            <person name="Submissions S."/>
        </authorList>
    </citation>
    <scope>NUCLEOTIDE SEQUENCE [LARGE SCALE GENOMIC DNA]</scope>
    <source>
        <strain evidence="3">DSM 23173</strain>
    </source>
</reference>
<dbReference type="AlphaFoldDB" id="A0A285UJI0"/>
<keyword evidence="2" id="KW-0315">Glutamine amidotransferase</keyword>
<dbReference type="Gene3D" id="3.40.50.880">
    <property type="match status" value="1"/>
</dbReference>
<protein>
    <submittedName>
        <fullName evidence="2">GMP synthase-like glutamine amidotransferase</fullName>
    </submittedName>
</protein>
<dbReference type="Proteomes" id="UP000219412">
    <property type="component" value="Unassembled WGS sequence"/>
</dbReference>
<dbReference type="EMBL" id="OBQF01000003">
    <property type="protein sequence ID" value="SOC41972.1"/>
    <property type="molecule type" value="Genomic_DNA"/>
</dbReference>
<gene>
    <name evidence="2" type="ORF">SAMN05878391_1476</name>
</gene>
<dbReference type="InterPro" id="IPR044992">
    <property type="entry name" value="ChyE-like"/>
</dbReference>
<proteinExistence type="predicted"/>
<name>A0A285UJI0_9STAP</name>
<organism evidence="2 3">
    <name type="scientific">Salinicoccus kekensis</name>
    <dbReference type="NCBI Taxonomy" id="714307"/>
    <lineage>
        <taxon>Bacteria</taxon>
        <taxon>Bacillati</taxon>
        <taxon>Bacillota</taxon>
        <taxon>Bacilli</taxon>
        <taxon>Bacillales</taxon>
        <taxon>Staphylococcaceae</taxon>
        <taxon>Salinicoccus</taxon>
    </lineage>
</organism>
<dbReference type="PANTHER" id="PTHR42695:SF5">
    <property type="entry name" value="GLUTAMINE AMIDOTRANSFERASE YLR126C-RELATED"/>
    <property type="match status" value="1"/>
</dbReference>
<dbReference type="InterPro" id="IPR029062">
    <property type="entry name" value="Class_I_gatase-like"/>
</dbReference>
<dbReference type="PROSITE" id="PS51273">
    <property type="entry name" value="GATASE_TYPE_1"/>
    <property type="match status" value="1"/>
</dbReference>
<evidence type="ECO:0000313" key="3">
    <source>
        <dbReference type="Proteomes" id="UP000219412"/>
    </source>
</evidence>
<dbReference type="SUPFAM" id="SSF52317">
    <property type="entry name" value="Class I glutamine amidotransferase-like"/>
    <property type="match status" value="1"/>
</dbReference>
<dbReference type="InterPro" id="IPR017926">
    <property type="entry name" value="GATASE"/>
</dbReference>
<feature type="domain" description="Glutamine amidotransferase" evidence="1">
    <location>
        <begin position="42"/>
        <end position="180"/>
    </location>
</feature>
<dbReference type="OrthoDB" id="9807137at2"/>
<evidence type="ECO:0000259" key="1">
    <source>
        <dbReference type="Pfam" id="PF00117"/>
    </source>
</evidence>
<evidence type="ECO:0000313" key="2">
    <source>
        <dbReference type="EMBL" id="SOC41972.1"/>
    </source>
</evidence>
<dbReference type="RefSeq" id="WP_097040656.1">
    <property type="nucleotide sequence ID" value="NZ_OBQF01000003.1"/>
</dbReference>
<dbReference type="GO" id="GO:0005829">
    <property type="term" value="C:cytosol"/>
    <property type="evidence" value="ECO:0007669"/>
    <property type="project" value="TreeGrafter"/>
</dbReference>
<dbReference type="CDD" id="cd01741">
    <property type="entry name" value="GATase1_1"/>
    <property type="match status" value="1"/>
</dbReference>
<keyword evidence="3" id="KW-1185">Reference proteome</keyword>